<dbReference type="GO" id="GO:0000976">
    <property type="term" value="F:transcription cis-regulatory region binding"/>
    <property type="evidence" value="ECO:0007669"/>
    <property type="project" value="TreeGrafter"/>
</dbReference>
<dbReference type="Gene3D" id="1.10.10.10">
    <property type="entry name" value="Winged helix-like DNA-binding domain superfamily/Winged helix DNA-binding domain"/>
    <property type="match status" value="1"/>
</dbReference>
<dbReference type="CDD" id="cd17574">
    <property type="entry name" value="REC_OmpR"/>
    <property type="match status" value="1"/>
</dbReference>
<dbReference type="SMART" id="SM00448">
    <property type="entry name" value="REC"/>
    <property type="match status" value="1"/>
</dbReference>
<dbReference type="SUPFAM" id="SSF51206">
    <property type="entry name" value="cAMP-binding domain-like"/>
    <property type="match status" value="1"/>
</dbReference>
<dbReference type="SMART" id="SM00419">
    <property type="entry name" value="HTH_CRP"/>
    <property type="match status" value="1"/>
</dbReference>
<dbReference type="InterPro" id="IPR018490">
    <property type="entry name" value="cNMP-bd_dom_sf"/>
</dbReference>
<dbReference type="InterPro" id="IPR036388">
    <property type="entry name" value="WH-like_DNA-bd_sf"/>
</dbReference>
<dbReference type="InterPro" id="IPR014710">
    <property type="entry name" value="RmlC-like_jellyroll"/>
</dbReference>
<dbReference type="InterPro" id="IPR036390">
    <property type="entry name" value="WH_DNA-bd_sf"/>
</dbReference>
<keyword evidence="2" id="KW-0902">Two-component regulatory system</keyword>
<dbReference type="PROSITE" id="PS51063">
    <property type="entry name" value="HTH_CRP_2"/>
    <property type="match status" value="1"/>
</dbReference>
<sequence>MKKILLIEDDPVLRETTAELLELSDYSVITAANGKKGIDAAMNESPDVIICDIMMPEIDGYGVLKALSEEPSTRRIPFVFLTAKTERSDVRKGMELGADDYLTKPFEESELIGAIESRLAKMAILKELDRTGETDSANKTPRTLHELKNLIDDEGKEFSFAAGESIYVLGDNSNTVYLVLKGSVKTYVLDEQGKELITGIYKGDDIFGLVSFSQNISYKDYATALEDTEVVGIAKEMIKEVLVADPDLALSFMQYLSDSLTEAKKQLLQMAYGSVRKKTASTLLRFAEKIPGDISGDIHVLRSDLASVAGIATETLIRTLSGFKDEGLIEIKNRDIRILDKQALERMS</sequence>
<keyword evidence="4" id="KW-0238">DNA-binding</keyword>
<keyword evidence="1 6" id="KW-0597">Phosphoprotein</keyword>
<dbReference type="Proteomes" id="UP000295468">
    <property type="component" value="Unassembled WGS sequence"/>
</dbReference>
<dbReference type="Pfam" id="PF00027">
    <property type="entry name" value="cNMP_binding"/>
    <property type="match status" value="1"/>
</dbReference>
<evidence type="ECO:0000259" key="7">
    <source>
        <dbReference type="PROSITE" id="PS50042"/>
    </source>
</evidence>
<keyword evidence="11" id="KW-1185">Reference proteome</keyword>
<evidence type="ECO:0000256" key="2">
    <source>
        <dbReference type="ARBA" id="ARBA00023012"/>
    </source>
</evidence>
<dbReference type="EMBL" id="SNYI01000002">
    <property type="protein sequence ID" value="TDQ30889.1"/>
    <property type="molecule type" value="Genomic_DNA"/>
</dbReference>
<evidence type="ECO:0000259" key="9">
    <source>
        <dbReference type="PROSITE" id="PS51063"/>
    </source>
</evidence>
<dbReference type="SUPFAM" id="SSF52172">
    <property type="entry name" value="CheY-like"/>
    <property type="match status" value="1"/>
</dbReference>
<dbReference type="Gene3D" id="3.40.50.2300">
    <property type="match status" value="1"/>
</dbReference>
<dbReference type="GO" id="GO:0000156">
    <property type="term" value="F:phosphorelay response regulator activity"/>
    <property type="evidence" value="ECO:0007669"/>
    <property type="project" value="TreeGrafter"/>
</dbReference>
<dbReference type="AlphaFoldDB" id="A0A4R6TMD7"/>
<dbReference type="CDD" id="cd00038">
    <property type="entry name" value="CAP_ED"/>
    <property type="match status" value="1"/>
</dbReference>
<dbReference type="InterPro" id="IPR001789">
    <property type="entry name" value="Sig_transdc_resp-reg_receiver"/>
</dbReference>
<evidence type="ECO:0000259" key="8">
    <source>
        <dbReference type="PROSITE" id="PS50110"/>
    </source>
</evidence>
<dbReference type="SMART" id="SM00100">
    <property type="entry name" value="cNMP"/>
    <property type="match status" value="1"/>
</dbReference>
<comment type="caution">
    <text evidence="10">The sequence shown here is derived from an EMBL/GenBank/DDBJ whole genome shotgun (WGS) entry which is preliminary data.</text>
</comment>
<dbReference type="InterPro" id="IPR012318">
    <property type="entry name" value="HTH_CRP"/>
</dbReference>
<gene>
    <name evidence="10" type="ORF">CLV82_1586</name>
</gene>
<evidence type="ECO:0000256" key="3">
    <source>
        <dbReference type="ARBA" id="ARBA00023015"/>
    </source>
</evidence>
<dbReference type="PROSITE" id="PS50110">
    <property type="entry name" value="RESPONSE_REGULATORY"/>
    <property type="match status" value="1"/>
</dbReference>
<feature type="domain" description="HTH crp-type" evidence="9">
    <location>
        <begin position="273"/>
        <end position="342"/>
    </location>
</feature>
<feature type="modified residue" description="4-aspartylphosphate" evidence="6">
    <location>
        <position position="52"/>
    </location>
</feature>
<evidence type="ECO:0000256" key="4">
    <source>
        <dbReference type="ARBA" id="ARBA00023125"/>
    </source>
</evidence>
<dbReference type="PANTHER" id="PTHR48111:SF4">
    <property type="entry name" value="DNA-BINDING DUAL TRANSCRIPTIONAL REGULATOR OMPR"/>
    <property type="match status" value="1"/>
</dbReference>
<evidence type="ECO:0000256" key="5">
    <source>
        <dbReference type="ARBA" id="ARBA00023163"/>
    </source>
</evidence>
<dbReference type="GO" id="GO:0006355">
    <property type="term" value="P:regulation of DNA-templated transcription"/>
    <property type="evidence" value="ECO:0007669"/>
    <property type="project" value="InterPro"/>
</dbReference>
<keyword evidence="3" id="KW-0805">Transcription regulation</keyword>
<dbReference type="OrthoDB" id="9127033at2"/>
<dbReference type="GO" id="GO:0032993">
    <property type="term" value="C:protein-DNA complex"/>
    <property type="evidence" value="ECO:0007669"/>
    <property type="project" value="TreeGrafter"/>
</dbReference>
<dbReference type="InterPro" id="IPR011006">
    <property type="entry name" value="CheY-like_superfamily"/>
</dbReference>
<feature type="domain" description="Response regulatory" evidence="8">
    <location>
        <begin position="3"/>
        <end position="119"/>
    </location>
</feature>
<evidence type="ECO:0000256" key="6">
    <source>
        <dbReference type="PROSITE-ProRule" id="PRU00169"/>
    </source>
</evidence>
<organism evidence="10 11">
    <name type="scientific">Zeaxanthinibacter enoshimensis</name>
    <dbReference type="NCBI Taxonomy" id="392009"/>
    <lineage>
        <taxon>Bacteria</taxon>
        <taxon>Pseudomonadati</taxon>
        <taxon>Bacteroidota</taxon>
        <taxon>Flavobacteriia</taxon>
        <taxon>Flavobacteriales</taxon>
        <taxon>Flavobacteriaceae</taxon>
        <taxon>Zeaxanthinibacter</taxon>
    </lineage>
</organism>
<dbReference type="Pfam" id="PF13545">
    <property type="entry name" value="HTH_Crp_2"/>
    <property type="match status" value="1"/>
</dbReference>
<evidence type="ECO:0000313" key="10">
    <source>
        <dbReference type="EMBL" id="TDQ30889.1"/>
    </source>
</evidence>
<keyword evidence="5" id="KW-0804">Transcription</keyword>
<evidence type="ECO:0000313" key="11">
    <source>
        <dbReference type="Proteomes" id="UP000295468"/>
    </source>
</evidence>
<dbReference type="Pfam" id="PF00072">
    <property type="entry name" value="Response_reg"/>
    <property type="match status" value="1"/>
</dbReference>
<proteinExistence type="predicted"/>
<evidence type="ECO:0000256" key="1">
    <source>
        <dbReference type="ARBA" id="ARBA00022553"/>
    </source>
</evidence>
<reference evidence="10 11" key="1">
    <citation type="submission" date="2019-03" db="EMBL/GenBank/DDBJ databases">
        <title>Genomic Encyclopedia of Archaeal and Bacterial Type Strains, Phase II (KMG-II): from individual species to whole genera.</title>
        <authorList>
            <person name="Goeker M."/>
        </authorList>
    </citation>
    <scope>NUCLEOTIDE SEQUENCE [LARGE SCALE GENOMIC DNA]</scope>
    <source>
        <strain evidence="10 11">DSM 18435</strain>
    </source>
</reference>
<accession>A0A4R6TMD7</accession>
<dbReference type="SUPFAM" id="SSF46785">
    <property type="entry name" value="Winged helix' DNA-binding domain"/>
    <property type="match status" value="1"/>
</dbReference>
<dbReference type="RefSeq" id="WP_133643761.1">
    <property type="nucleotide sequence ID" value="NZ_SNYI01000002.1"/>
</dbReference>
<feature type="domain" description="Cyclic nucleotide-binding" evidence="7">
    <location>
        <begin position="160"/>
        <end position="242"/>
    </location>
</feature>
<dbReference type="InterPro" id="IPR000595">
    <property type="entry name" value="cNMP-bd_dom"/>
</dbReference>
<dbReference type="Gene3D" id="2.60.120.10">
    <property type="entry name" value="Jelly Rolls"/>
    <property type="match status" value="1"/>
</dbReference>
<dbReference type="GO" id="GO:0005829">
    <property type="term" value="C:cytosol"/>
    <property type="evidence" value="ECO:0007669"/>
    <property type="project" value="TreeGrafter"/>
</dbReference>
<name>A0A4R6TMD7_9FLAO</name>
<protein>
    <submittedName>
        <fullName evidence="10">CRP-like cAMP-binding protein</fullName>
    </submittedName>
</protein>
<dbReference type="InterPro" id="IPR039420">
    <property type="entry name" value="WalR-like"/>
</dbReference>
<dbReference type="PROSITE" id="PS50042">
    <property type="entry name" value="CNMP_BINDING_3"/>
    <property type="match status" value="1"/>
</dbReference>
<dbReference type="PANTHER" id="PTHR48111">
    <property type="entry name" value="REGULATOR OF RPOS"/>
    <property type="match status" value="1"/>
</dbReference>